<dbReference type="Gene3D" id="3.90.550.10">
    <property type="entry name" value="Spore Coat Polysaccharide Biosynthesis Protein SpsA, Chain A"/>
    <property type="match status" value="1"/>
</dbReference>
<evidence type="ECO:0000259" key="5">
    <source>
        <dbReference type="Pfam" id="PF00535"/>
    </source>
</evidence>
<feature type="transmembrane region" description="Helical" evidence="4">
    <location>
        <begin position="261"/>
        <end position="284"/>
    </location>
</feature>
<evidence type="ECO:0000313" key="7">
    <source>
        <dbReference type="Proteomes" id="UP000199437"/>
    </source>
</evidence>
<evidence type="ECO:0000313" key="6">
    <source>
        <dbReference type="EMBL" id="SEV96841.1"/>
    </source>
</evidence>
<dbReference type="InterPro" id="IPR029044">
    <property type="entry name" value="Nucleotide-diphossugar_trans"/>
</dbReference>
<keyword evidence="4" id="KW-0472">Membrane</keyword>
<dbReference type="SUPFAM" id="SSF53448">
    <property type="entry name" value="Nucleotide-diphospho-sugar transferases"/>
    <property type="match status" value="1"/>
</dbReference>
<reference evidence="7" key="1">
    <citation type="submission" date="2016-10" db="EMBL/GenBank/DDBJ databases">
        <authorList>
            <person name="Varghese N."/>
            <person name="Submissions S."/>
        </authorList>
    </citation>
    <scope>NUCLEOTIDE SEQUENCE [LARGE SCALE GENOMIC DNA]</scope>
    <source>
        <strain evidence="7">CGMCC 1.12402</strain>
    </source>
</reference>
<dbReference type="PANTHER" id="PTHR43179:SF12">
    <property type="entry name" value="GALACTOFURANOSYLTRANSFERASE GLFT2"/>
    <property type="match status" value="1"/>
</dbReference>
<evidence type="ECO:0000256" key="3">
    <source>
        <dbReference type="ARBA" id="ARBA00022679"/>
    </source>
</evidence>
<evidence type="ECO:0000256" key="2">
    <source>
        <dbReference type="ARBA" id="ARBA00022676"/>
    </source>
</evidence>
<comment type="similarity">
    <text evidence="1">Belongs to the glycosyltransferase 2 family.</text>
</comment>
<proteinExistence type="inferred from homology"/>
<dbReference type="Pfam" id="PF00535">
    <property type="entry name" value="Glycos_transf_2"/>
    <property type="match status" value="1"/>
</dbReference>
<dbReference type="CDD" id="cd04186">
    <property type="entry name" value="GT_2_like_c"/>
    <property type="match status" value="1"/>
</dbReference>
<keyword evidence="7" id="KW-1185">Reference proteome</keyword>
<feature type="domain" description="Glycosyltransferase 2-like" evidence="5">
    <location>
        <begin position="13"/>
        <end position="131"/>
    </location>
</feature>
<keyword evidence="3" id="KW-0808">Transferase</keyword>
<dbReference type="Proteomes" id="UP000199437">
    <property type="component" value="Unassembled WGS sequence"/>
</dbReference>
<dbReference type="OrthoDB" id="9771846at2"/>
<dbReference type="PANTHER" id="PTHR43179">
    <property type="entry name" value="RHAMNOSYLTRANSFERASE WBBL"/>
    <property type="match status" value="1"/>
</dbReference>
<keyword evidence="2" id="KW-0328">Glycosyltransferase</keyword>
<gene>
    <name evidence="6" type="ORF">SAMN05216290_0971</name>
</gene>
<evidence type="ECO:0000256" key="1">
    <source>
        <dbReference type="ARBA" id="ARBA00006739"/>
    </source>
</evidence>
<evidence type="ECO:0000256" key="4">
    <source>
        <dbReference type="SAM" id="Phobius"/>
    </source>
</evidence>
<dbReference type="InterPro" id="IPR001173">
    <property type="entry name" value="Glyco_trans_2-like"/>
</dbReference>
<name>A0A1I0N7K1_9BACT</name>
<dbReference type="STRING" id="1267423.SAMN05216290_0971"/>
<accession>A0A1I0N7K1</accession>
<organism evidence="6 7">
    <name type="scientific">Roseivirga pacifica</name>
    <dbReference type="NCBI Taxonomy" id="1267423"/>
    <lineage>
        <taxon>Bacteria</taxon>
        <taxon>Pseudomonadati</taxon>
        <taxon>Bacteroidota</taxon>
        <taxon>Cytophagia</taxon>
        <taxon>Cytophagales</taxon>
        <taxon>Roseivirgaceae</taxon>
        <taxon>Roseivirga</taxon>
    </lineage>
</organism>
<dbReference type="AlphaFoldDB" id="A0A1I0N7K1"/>
<dbReference type="EMBL" id="FOIR01000001">
    <property type="protein sequence ID" value="SEV96841.1"/>
    <property type="molecule type" value="Genomic_DNA"/>
</dbReference>
<protein>
    <recommendedName>
        <fullName evidence="5">Glycosyltransferase 2-like domain-containing protein</fullName>
    </recommendedName>
</protein>
<sequence>MVERLVQTPLVAIILVNWNGLAYTLDCIESLRAVSYRSLKIIVVDNGSEPSQVNPLKGIDTIHLIENGENLGFTGGNNVGIQYAIDQGFDLIMLLNNDTLVEPNFLDPLVAEIQENETGAVQPKILQVDSKHIWSLGGKFNTTFGKAKTIGAGKEDLLVQSAKAYNVDWLTGCCLFVKTSVFKEIGLLDDKYFVLCEDVDWSLRAKEAGYALKVVPSAVIYHHESASDKSKVRTTEGYRSPFRQYLNVRNHLYLVRKFVPWYFKPLGFGYYAIRSAIFACYYLLRNRPNKLRMTLKGFRDGIKG</sequence>
<dbReference type="GO" id="GO:0016757">
    <property type="term" value="F:glycosyltransferase activity"/>
    <property type="evidence" value="ECO:0007669"/>
    <property type="project" value="UniProtKB-KW"/>
</dbReference>
<keyword evidence="4" id="KW-0812">Transmembrane</keyword>
<keyword evidence="4" id="KW-1133">Transmembrane helix</keyword>